<reference evidence="1 2" key="1">
    <citation type="submission" date="2019-02" db="EMBL/GenBank/DDBJ databases">
        <title>Deep-cultivation of Planctomycetes and their phenomic and genomic characterization uncovers novel biology.</title>
        <authorList>
            <person name="Wiegand S."/>
            <person name="Jogler M."/>
            <person name="Boedeker C."/>
            <person name="Pinto D."/>
            <person name="Vollmers J."/>
            <person name="Rivas-Marin E."/>
            <person name="Kohn T."/>
            <person name="Peeters S.H."/>
            <person name="Heuer A."/>
            <person name="Rast P."/>
            <person name="Oberbeckmann S."/>
            <person name="Bunk B."/>
            <person name="Jeske O."/>
            <person name="Meyerdierks A."/>
            <person name="Storesund J.E."/>
            <person name="Kallscheuer N."/>
            <person name="Luecker S."/>
            <person name="Lage O.M."/>
            <person name="Pohl T."/>
            <person name="Merkel B.J."/>
            <person name="Hornburger P."/>
            <person name="Mueller R.-W."/>
            <person name="Bruemmer F."/>
            <person name="Labrenz M."/>
            <person name="Spormann A.M."/>
            <person name="Op Den Camp H."/>
            <person name="Overmann J."/>
            <person name="Amann R."/>
            <person name="Jetten M.S.M."/>
            <person name="Mascher T."/>
            <person name="Medema M.H."/>
            <person name="Devos D.P."/>
            <person name="Kaster A.-K."/>
            <person name="Ovreas L."/>
            <person name="Rohde M."/>
            <person name="Galperin M.Y."/>
            <person name="Jogler C."/>
        </authorList>
    </citation>
    <scope>NUCLEOTIDE SEQUENCE [LARGE SCALE GENOMIC DNA]</scope>
    <source>
        <strain evidence="1 2">Pla52n</strain>
    </source>
</reference>
<dbReference type="Proteomes" id="UP000320176">
    <property type="component" value="Unassembled WGS sequence"/>
</dbReference>
<name>A0A5C6AN17_9BACT</name>
<dbReference type="AlphaFoldDB" id="A0A5C6AN17"/>
<accession>A0A5C6AN17</accession>
<evidence type="ECO:0000313" key="1">
    <source>
        <dbReference type="EMBL" id="TWU01060.1"/>
    </source>
</evidence>
<proteinExistence type="predicted"/>
<comment type="caution">
    <text evidence="1">The sequence shown here is derived from an EMBL/GenBank/DDBJ whole genome shotgun (WGS) entry which is preliminary data.</text>
</comment>
<evidence type="ECO:0000313" key="2">
    <source>
        <dbReference type="Proteomes" id="UP000320176"/>
    </source>
</evidence>
<protein>
    <submittedName>
        <fullName evidence="1">Uncharacterized protein</fullName>
    </submittedName>
</protein>
<organism evidence="1 2">
    <name type="scientific">Stieleria varia</name>
    <dbReference type="NCBI Taxonomy" id="2528005"/>
    <lineage>
        <taxon>Bacteria</taxon>
        <taxon>Pseudomonadati</taxon>
        <taxon>Planctomycetota</taxon>
        <taxon>Planctomycetia</taxon>
        <taxon>Pirellulales</taxon>
        <taxon>Pirellulaceae</taxon>
        <taxon>Stieleria</taxon>
    </lineage>
</organism>
<dbReference type="EMBL" id="SJPN01000005">
    <property type="protein sequence ID" value="TWU01060.1"/>
    <property type="molecule type" value="Genomic_DNA"/>
</dbReference>
<sequence length="125" mass="14285">MFESDSSLDDELTRYVLDHYGRYCTEPEDLALRVLNMRLKAEHAQNPVIQRKLSDFRGLELTSEAQDLVAAGRIPTRLAIRERLLRDHADDIFLNYCAECSALCRTPTARMCVSCGHSWHDQNSG</sequence>
<gene>
    <name evidence="1" type="ORF">Pla52n_44310</name>
</gene>
<keyword evidence="2" id="KW-1185">Reference proteome</keyword>